<sequence length="166" mass="17635">MQQEDEADADIHPNIFDLDREGNRDGAEDSDDVFGDGEELPDGMEEMDGYGGPEMEVGAGQPFDDLNLGDGGTSVDLSCFWRGLPGGAEGNAVDDGGEHEGEAALVASAQVNDCEGSVSSRPSTPSTMSSHPPELLAPPSPHPELVRIWDLKAARHRKPLVCLDTY</sequence>
<feature type="region of interest" description="Disordered" evidence="1">
    <location>
        <begin position="115"/>
        <end position="140"/>
    </location>
</feature>
<gene>
    <name evidence="2" type="ORF">M407DRAFT_9360</name>
</gene>
<feature type="compositionally biased region" description="Low complexity" evidence="1">
    <location>
        <begin position="117"/>
        <end position="134"/>
    </location>
</feature>
<dbReference type="Proteomes" id="UP000054248">
    <property type="component" value="Unassembled WGS sequence"/>
</dbReference>
<name>A0A0C3LQ71_9AGAM</name>
<accession>A0A0C3LQ71</accession>
<feature type="region of interest" description="Disordered" evidence="1">
    <location>
        <begin position="1"/>
        <end position="69"/>
    </location>
</feature>
<reference evidence="2 3" key="1">
    <citation type="submission" date="2014-04" db="EMBL/GenBank/DDBJ databases">
        <authorList>
            <consortium name="DOE Joint Genome Institute"/>
            <person name="Kuo A."/>
            <person name="Girlanda M."/>
            <person name="Perotto S."/>
            <person name="Kohler A."/>
            <person name="Nagy L.G."/>
            <person name="Floudas D."/>
            <person name="Copeland A."/>
            <person name="Barry K.W."/>
            <person name="Cichocki N."/>
            <person name="Veneault-Fourrey C."/>
            <person name="LaButti K."/>
            <person name="Lindquist E.A."/>
            <person name="Lipzen A."/>
            <person name="Lundell T."/>
            <person name="Morin E."/>
            <person name="Murat C."/>
            <person name="Sun H."/>
            <person name="Tunlid A."/>
            <person name="Henrissat B."/>
            <person name="Grigoriev I.V."/>
            <person name="Hibbett D.S."/>
            <person name="Martin F."/>
            <person name="Nordberg H.P."/>
            <person name="Cantor M.N."/>
            <person name="Hua S.X."/>
        </authorList>
    </citation>
    <scope>NUCLEOTIDE SEQUENCE [LARGE SCALE GENOMIC DNA]</scope>
    <source>
        <strain evidence="2 3">MUT 4182</strain>
    </source>
</reference>
<keyword evidence="3" id="KW-1185">Reference proteome</keyword>
<evidence type="ECO:0000313" key="3">
    <source>
        <dbReference type="Proteomes" id="UP000054248"/>
    </source>
</evidence>
<dbReference type="AlphaFoldDB" id="A0A0C3LQ71"/>
<protein>
    <submittedName>
        <fullName evidence="2">Uncharacterized protein</fullName>
    </submittedName>
</protein>
<dbReference type="HOGENOM" id="CLU_1603960_0_0_1"/>
<organism evidence="2 3">
    <name type="scientific">Tulasnella calospora MUT 4182</name>
    <dbReference type="NCBI Taxonomy" id="1051891"/>
    <lineage>
        <taxon>Eukaryota</taxon>
        <taxon>Fungi</taxon>
        <taxon>Dikarya</taxon>
        <taxon>Basidiomycota</taxon>
        <taxon>Agaricomycotina</taxon>
        <taxon>Agaricomycetes</taxon>
        <taxon>Cantharellales</taxon>
        <taxon>Tulasnellaceae</taxon>
        <taxon>Tulasnella</taxon>
    </lineage>
</organism>
<evidence type="ECO:0000313" key="2">
    <source>
        <dbReference type="EMBL" id="KIO23572.1"/>
    </source>
</evidence>
<feature type="compositionally biased region" description="Acidic residues" evidence="1">
    <location>
        <begin position="28"/>
        <end position="48"/>
    </location>
</feature>
<reference evidence="3" key="2">
    <citation type="submission" date="2015-01" db="EMBL/GenBank/DDBJ databases">
        <title>Evolutionary Origins and Diversification of the Mycorrhizal Mutualists.</title>
        <authorList>
            <consortium name="DOE Joint Genome Institute"/>
            <consortium name="Mycorrhizal Genomics Consortium"/>
            <person name="Kohler A."/>
            <person name="Kuo A."/>
            <person name="Nagy L.G."/>
            <person name="Floudas D."/>
            <person name="Copeland A."/>
            <person name="Barry K.W."/>
            <person name="Cichocki N."/>
            <person name="Veneault-Fourrey C."/>
            <person name="LaButti K."/>
            <person name="Lindquist E.A."/>
            <person name="Lipzen A."/>
            <person name="Lundell T."/>
            <person name="Morin E."/>
            <person name="Murat C."/>
            <person name="Riley R."/>
            <person name="Ohm R."/>
            <person name="Sun H."/>
            <person name="Tunlid A."/>
            <person name="Henrissat B."/>
            <person name="Grigoriev I.V."/>
            <person name="Hibbett D.S."/>
            <person name="Martin F."/>
        </authorList>
    </citation>
    <scope>NUCLEOTIDE SEQUENCE [LARGE SCALE GENOMIC DNA]</scope>
    <source>
        <strain evidence="3">MUT 4182</strain>
    </source>
</reference>
<proteinExistence type="predicted"/>
<evidence type="ECO:0000256" key="1">
    <source>
        <dbReference type="SAM" id="MobiDB-lite"/>
    </source>
</evidence>
<dbReference type="EMBL" id="KN823081">
    <property type="protein sequence ID" value="KIO23572.1"/>
    <property type="molecule type" value="Genomic_DNA"/>
</dbReference>
<feature type="compositionally biased region" description="Basic and acidic residues" evidence="1">
    <location>
        <begin position="17"/>
        <end position="27"/>
    </location>
</feature>